<comment type="caution">
    <text evidence="3">The sequence shown here is derived from an EMBL/GenBank/DDBJ whole genome shotgun (WGS) entry which is preliminary data.</text>
</comment>
<evidence type="ECO:0000313" key="4">
    <source>
        <dbReference type="Proteomes" id="UP001268542"/>
    </source>
</evidence>
<dbReference type="RefSeq" id="WP_315733467.1">
    <property type="nucleotide sequence ID" value="NZ_JAVYII010000005.1"/>
</dbReference>
<feature type="domain" description="DUF4166" evidence="2">
    <location>
        <begin position="16"/>
        <end position="201"/>
    </location>
</feature>
<reference evidence="3 4" key="1">
    <citation type="submission" date="2023-08" db="EMBL/GenBank/DDBJ databases">
        <title>Nocardioides seae sp. nov., a bacterium isolated from a soil.</title>
        <authorList>
            <person name="Wang X."/>
        </authorList>
    </citation>
    <scope>NUCLEOTIDE SEQUENCE [LARGE SCALE GENOMIC DNA]</scope>
    <source>
        <strain evidence="3 4">YZH12</strain>
    </source>
</reference>
<gene>
    <name evidence="3" type="ORF">RDV89_12945</name>
</gene>
<dbReference type="InterPro" id="IPR025311">
    <property type="entry name" value="DUF4166"/>
</dbReference>
<name>A0ABU3PYV9_9ACTN</name>
<evidence type="ECO:0000256" key="1">
    <source>
        <dbReference type="SAM" id="MobiDB-lite"/>
    </source>
</evidence>
<evidence type="ECO:0000259" key="2">
    <source>
        <dbReference type="Pfam" id="PF13761"/>
    </source>
</evidence>
<feature type="region of interest" description="Disordered" evidence="1">
    <location>
        <begin position="206"/>
        <end position="249"/>
    </location>
</feature>
<dbReference type="Pfam" id="PF13761">
    <property type="entry name" value="DUF4166"/>
    <property type="match status" value="1"/>
</dbReference>
<dbReference type="EMBL" id="JAVYII010000005">
    <property type="protein sequence ID" value="MDT9593982.1"/>
    <property type="molecule type" value="Genomic_DNA"/>
</dbReference>
<keyword evidence="4" id="KW-1185">Reference proteome</keyword>
<feature type="compositionally biased region" description="Basic residues" evidence="1">
    <location>
        <begin position="208"/>
        <end position="220"/>
    </location>
</feature>
<dbReference type="Proteomes" id="UP001268542">
    <property type="component" value="Unassembled WGS sequence"/>
</dbReference>
<sequence>MTSIYRRALGADFERLHPQIQARFDVSSQAGFGSVGVGVMDEIWRRRGFTRPFLAFGLLRHIMFPETGRDVPFTIENWPYVDRHGRETVTFVRTFQLPTVRRRFDATMIYSEQRGRVVDYLGTHQHLAADVELEVDERGGLVLRTDEQRFYAGRVGFRFPMLASGRGEVREWYDDADGRHHIEVVVANRTFGPLFGYRGSFVAPPPRRATRGRVPHRAPHARGGAGVAVTPSGPAWPRGPRAARRRWSW</sequence>
<accession>A0ABU3PYV9</accession>
<protein>
    <submittedName>
        <fullName evidence="3">DUF4166 domain-containing protein</fullName>
    </submittedName>
</protein>
<feature type="compositionally biased region" description="Low complexity" evidence="1">
    <location>
        <begin position="231"/>
        <end position="240"/>
    </location>
</feature>
<organism evidence="3 4">
    <name type="scientific">Nocardioides imazamoxiresistens</name>
    <dbReference type="NCBI Taxonomy" id="3231893"/>
    <lineage>
        <taxon>Bacteria</taxon>
        <taxon>Bacillati</taxon>
        <taxon>Actinomycetota</taxon>
        <taxon>Actinomycetes</taxon>
        <taxon>Propionibacteriales</taxon>
        <taxon>Nocardioidaceae</taxon>
        <taxon>Nocardioides</taxon>
    </lineage>
</organism>
<evidence type="ECO:0000313" key="3">
    <source>
        <dbReference type="EMBL" id="MDT9593982.1"/>
    </source>
</evidence>
<proteinExistence type="predicted"/>